<evidence type="ECO:0000256" key="1">
    <source>
        <dbReference type="SAM" id="MobiDB-lite"/>
    </source>
</evidence>
<feature type="compositionally biased region" description="Polar residues" evidence="1">
    <location>
        <begin position="222"/>
        <end position="233"/>
    </location>
</feature>
<evidence type="ECO:0000256" key="2">
    <source>
        <dbReference type="SAM" id="Phobius"/>
    </source>
</evidence>
<keyword evidence="5" id="KW-1185">Reference proteome</keyword>
<feature type="compositionally biased region" description="Pro residues" evidence="1">
    <location>
        <begin position="401"/>
        <end position="416"/>
    </location>
</feature>
<dbReference type="EMBL" id="ML996583">
    <property type="protein sequence ID" value="KAF2753609.1"/>
    <property type="molecule type" value="Genomic_DNA"/>
</dbReference>
<dbReference type="OrthoDB" id="5347452at2759"/>
<name>A0A6A6VUP6_9PEZI</name>
<evidence type="ECO:0000313" key="5">
    <source>
        <dbReference type="Proteomes" id="UP000799437"/>
    </source>
</evidence>
<gene>
    <name evidence="4" type="ORF">EJ05DRAFT_165831</name>
</gene>
<keyword evidence="2" id="KW-0812">Transmembrane</keyword>
<evidence type="ECO:0008006" key="6">
    <source>
        <dbReference type="Google" id="ProtNLM"/>
    </source>
</evidence>
<keyword evidence="2" id="KW-0472">Membrane</keyword>
<keyword evidence="3" id="KW-0732">Signal</keyword>
<feature type="chain" id="PRO_5025564868" description="Mid2 domain-containing protein" evidence="3">
    <location>
        <begin position="20"/>
        <end position="423"/>
    </location>
</feature>
<reference evidence="4" key="1">
    <citation type="journal article" date="2020" name="Stud. Mycol.">
        <title>101 Dothideomycetes genomes: a test case for predicting lifestyles and emergence of pathogens.</title>
        <authorList>
            <person name="Haridas S."/>
            <person name="Albert R."/>
            <person name="Binder M."/>
            <person name="Bloem J."/>
            <person name="Labutti K."/>
            <person name="Salamov A."/>
            <person name="Andreopoulos B."/>
            <person name="Baker S."/>
            <person name="Barry K."/>
            <person name="Bills G."/>
            <person name="Bluhm B."/>
            <person name="Cannon C."/>
            <person name="Castanera R."/>
            <person name="Culley D."/>
            <person name="Daum C."/>
            <person name="Ezra D."/>
            <person name="Gonzalez J."/>
            <person name="Henrissat B."/>
            <person name="Kuo A."/>
            <person name="Liang C."/>
            <person name="Lipzen A."/>
            <person name="Lutzoni F."/>
            <person name="Magnuson J."/>
            <person name="Mondo S."/>
            <person name="Nolan M."/>
            <person name="Ohm R."/>
            <person name="Pangilinan J."/>
            <person name="Park H.-J."/>
            <person name="Ramirez L."/>
            <person name="Alfaro M."/>
            <person name="Sun H."/>
            <person name="Tritt A."/>
            <person name="Yoshinaga Y."/>
            <person name="Zwiers L.-H."/>
            <person name="Turgeon B."/>
            <person name="Goodwin S."/>
            <person name="Spatafora J."/>
            <person name="Crous P."/>
            <person name="Grigoriev I."/>
        </authorList>
    </citation>
    <scope>NUCLEOTIDE SEQUENCE</scope>
    <source>
        <strain evidence="4">CBS 121739</strain>
    </source>
</reference>
<feature type="region of interest" description="Disordered" evidence="1">
    <location>
        <begin position="203"/>
        <end position="233"/>
    </location>
</feature>
<dbReference type="RefSeq" id="XP_033596060.1">
    <property type="nucleotide sequence ID" value="XM_033739452.1"/>
</dbReference>
<feature type="transmembrane region" description="Helical" evidence="2">
    <location>
        <begin position="244"/>
        <end position="273"/>
    </location>
</feature>
<feature type="compositionally biased region" description="Low complexity" evidence="1">
    <location>
        <begin position="211"/>
        <end position="221"/>
    </location>
</feature>
<keyword evidence="2" id="KW-1133">Transmembrane helix</keyword>
<protein>
    <recommendedName>
        <fullName evidence="6">Mid2 domain-containing protein</fullName>
    </recommendedName>
</protein>
<feature type="compositionally biased region" description="Polar residues" evidence="1">
    <location>
        <begin position="287"/>
        <end position="301"/>
    </location>
</feature>
<proteinExistence type="predicted"/>
<organism evidence="4 5">
    <name type="scientific">Pseudovirgaria hyperparasitica</name>
    <dbReference type="NCBI Taxonomy" id="470096"/>
    <lineage>
        <taxon>Eukaryota</taxon>
        <taxon>Fungi</taxon>
        <taxon>Dikarya</taxon>
        <taxon>Ascomycota</taxon>
        <taxon>Pezizomycotina</taxon>
        <taxon>Dothideomycetes</taxon>
        <taxon>Dothideomycetes incertae sedis</taxon>
        <taxon>Acrospermales</taxon>
        <taxon>Acrospermaceae</taxon>
        <taxon>Pseudovirgaria</taxon>
    </lineage>
</organism>
<dbReference type="GeneID" id="54480506"/>
<evidence type="ECO:0000313" key="4">
    <source>
        <dbReference type="EMBL" id="KAF2753609.1"/>
    </source>
</evidence>
<dbReference type="Proteomes" id="UP000799437">
    <property type="component" value="Unassembled WGS sequence"/>
</dbReference>
<accession>A0A6A6VUP6</accession>
<dbReference type="AlphaFoldDB" id="A0A6A6VUP6"/>
<feature type="region of interest" description="Disordered" evidence="1">
    <location>
        <begin position="282"/>
        <end position="423"/>
    </location>
</feature>
<feature type="signal peptide" evidence="3">
    <location>
        <begin position="1"/>
        <end position="19"/>
    </location>
</feature>
<feature type="compositionally biased region" description="Low complexity" evidence="1">
    <location>
        <begin position="332"/>
        <end position="345"/>
    </location>
</feature>
<evidence type="ECO:0000256" key="3">
    <source>
        <dbReference type="SAM" id="SignalP"/>
    </source>
</evidence>
<sequence length="423" mass="45118">MRVYAAYLGLVPALTQAAAFPGPLPTQYRVQKIQAGWNPKPTQAPSLELFMQRRDIGIDPNTCGWVDGQSDGAVQCPAGNTCMLYTPDNIVGMAGCCSGGNLQNCGWNTGCVDQENYSTACNDPSCFNNPFIVLCTDSSAPFCVSWTYPGDQIQDHGCGTDAASTWQTVEKDISTDGITTSLDLTYVPEESVTGWRAEEQSTLYPTVTAGQSSQRSSRSSSTNALITGGSSNPNFDYSDRRSRVLSIGAIVGIVIGGISALAVIIGAIIFVFWDRRRKRRNAAAAQYNPTQSGFNNGTDSTSYMPQGPPPPMQQYGQSPPVVQEYYGQDNKSYPQASPQPQYAQPYPSPSVSPHPQAAVPVPAPYHRGSAVPSEQDGLRPRTILGSDGNSPVSAIAHSPVNGPPVEPPSPNQPPPQSQVHELG</sequence>